<accession>A0ABD3QNH6</accession>
<dbReference type="EMBL" id="JABMIG020000024">
    <property type="protein sequence ID" value="KAL3801769.1"/>
    <property type="molecule type" value="Genomic_DNA"/>
</dbReference>
<gene>
    <name evidence="3" type="ORF">HJC23_001165</name>
</gene>
<sequence length="523" mass="59186">MSEPDFLSNVETNRFQHDVESQRYQTRLLEKKKAFWSETIKLQFATSQQPPIIRIWKIPRFRLTKSFVEDCCNRAWTSFQKTNSTSESESTKLLSRITSTDKTANAKPPKMIPLMLSHLHHRESNTVIMPADMQSQCRAGPLLYEVVVRSAGGISSGGLLSSASGVRRINLEQRLGSASRMESHYDGDLCFVLHNVPKTSENRRFVVTENDIRRWIIEGCTKDDSMTVPMQKLEKALVKLEKDRKVLVAIGSRAENLTFINNEIRRTKNQLELAKLALQSARSKHFSECHLSIILQPSKLNEIKASWKVRVKGIKKEYYQKLIENYTIWVAMYAFGDPKAKTKSYDTLDMEHFVMSVPERDQADHVVDVGAVEMEMLPNGFGVYESFVTSCIVNDSDDDYGRHCLYHGHFHEGAMNGEGTLYTDEGVYYGEFRADERFGIGVMEYSDGITLSGDFALPQCSNVVVTEDEDKGELGSPMGPNPYGRGLPHGYVLIHFANGDEYEGEMRNGTITGHGVLRCASEE</sequence>
<proteinExistence type="predicted"/>
<evidence type="ECO:0000256" key="2">
    <source>
        <dbReference type="SAM" id="Coils"/>
    </source>
</evidence>
<protein>
    <recommendedName>
        <fullName evidence="5">MORN repeat-containing protein</fullName>
    </recommendedName>
</protein>
<evidence type="ECO:0000313" key="4">
    <source>
        <dbReference type="Proteomes" id="UP001516023"/>
    </source>
</evidence>
<keyword evidence="2" id="KW-0175">Coiled coil</keyword>
<evidence type="ECO:0008006" key="5">
    <source>
        <dbReference type="Google" id="ProtNLM"/>
    </source>
</evidence>
<dbReference type="InterPro" id="IPR003409">
    <property type="entry name" value="MORN"/>
</dbReference>
<name>A0ABD3QNH6_9STRA</name>
<reference evidence="3 4" key="1">
    <citation type="journal article" date="2020" name="G3 (Bethesda)">
        <title>Improved Reference Genome for Cyclotella cryptica CCMP332, a Model for Cell Wall Morphogenesis, Salinity Adaptation, and Lipid Production in Diatoms (Bacillariophyta).</title>
        <authorList>
            <person name="Roberts W.R."/>
            <person name="Downey K.M."/>
            <person name="Ruck E.C."/>
            <person name="Traller J.C."/>
            <person name="Alverson A.J."/>
        </authorList>
    </citation>
    <scope>NUCLEOTIDE SEQUENCE [LARGE SCALE GENOMIC DNA]</scope>
    <source>
        <strain evidence="3 4">CCMP332</strain>
    </source>
</reference>
<evidence type="ECO:0000313" key="3">
    <source>
        <dbReference type="EMBL" id="KAL3801769.1"/>
    </source>
</evidence>
<feature type="coiled-coil region" evidence="2">
    <location>
        <begin position="230"/>
        <end position="284"/>
    </location>
</feature>
<evidence type="ECO:0000256" key="1">
    <source>
        <dbReference type="ARBA" id="ARBA00022737"/>
    </source>
</evidence>
<dbReference type="Proteomes" id="UP001516023">
    <property type="component" value="Unassembled WGS sequence"/>
</dbReference>
<dbReference type="PANTHER" id="PTHR43215">
    <property type="entry name" value="RADIAL SPOKE HEAD 1 HOMOLOG"/>
    <property type="match status" value="1"/>
</dbReference>
<organism evidence="3 4">
    <name type="scientific">Cyclotella cryptica</name>
    <dbReference type="NCBI Taxonomy" id="29204"/>
    <lineage>
        <taxon>Eukaryota</taxon>
        <taxon>Sar</taxon>
        <taxon>Stramenopiles</taxon>
        <taxon>Ochrophyta</taxon>
        <taxon>Bacillariophyta</taxon>
        <taxon>Coscinodiscophyceae</taxon>
        <taxon>Thalassiosirophycidae</taxon>
        <taxon>Stephanodiscales</taxon>
        <taxon>Stephanodiscaceae</taxon>
        <taxon>Cyclotella</taxon>
    </lineage>
</organism>
<dbReference type="SUPFAM" id="SSF82185">
    <property type="entry name" value="Histone H3 K4-specific methyltransferase SET7/9 N-terminal domain"/>
    <property type="match status" value="2"/>
</dbReference>
<keyword evidence="1" id="KW-0677">Repeat</keyword>
<dbReference type="Pfam" id="PF02493">
    <property type="entry name" value="MORN"/>
    <property type="match status" value="3"/>
</dbReference>
<dbReference type="AlphaFoldDB" id="A0ABD3QNH6"/>
<comment type="caution">
    <text evidence="3">The sequence shown here is derived from an EMBL/GenBank/DDBJ whole genome shotgun (WGS) entry which is preliminary data.</text>
</comment>
<dbReference type="PANTHER" id="PTHR43215:SF14">
    <property type="entry name" value="RADIAL SPOKE HEAD 1 HOMOLOG"/>
    <property type="match status" value="1"/>
</dbReference>
<dbReference type="Gene3D" id="2.20.110.10">
    <property type="entry name" value="Histone H3 K4-specific methyltransferase SET7/9 N-terminal domain"/>
    <property type="match status" value="1"/>
</dbReference>
<keyword evidence="4" id="KW-1185">Reference proteome</keyword>
<dbReference type="SMART" id="SM00698">
    <property type="entry name" value="MORN"/>
    <property type="match status" value="3"/>
</dbReference>